<proteinExistence type="predicted"/>
<reference evidence="1 2" key="1">
    <citation type="submission" date="2018-02" db="EMBL/GenBank/DDBJ databases">
        <title>The genomes of Aspergillus section Nigri reveals drivers in fungal speciation.</title>
        <authorList>
            <consortium name="DOE Joint Genome Institute"/>
            <person name="Vesth T.C."/>
            <person name="Nybo J."/>
            <person name="Theobald S."/>
            <person name="Brandl J."/>
            <person name="Frisvad J.C."/>
            <person name="Nielsen K.F."/>
            <person name="Lyhne E.K."/>
            <person name="Kogle M.E."/>
            <person name="Kuo A."/>
            <person name="Riley R."/>
            <person name="Clum A."/>
            <person name="Nolan M."/>
            <person name="Lipzen A."/>
            <person name="Salamov A."/>
            <person name="Henrissat B."/>
            <person name="Wiebenga A."/>
            <person name="De vries R.P."/>
            <person name="Grigoriev I.V."/>
            <person name="Mortensen U.H."/>
            <person name="Andersen M.R."/>
            <person name="Baker S.E."/>
        </authorList>
    </citation>
    <scope>NUCLEOTIDE SEQUENCE [LARGE SCALE GENOMIC DNA]</scope>
    <source>
        <strain evidence="1 2">CBS 121057</strain>
    </source>
</reference>
<dbReference type="VEuPathDB" id="FungiDB:BO78DRAFT_303046"/>
<dbReference type="STRING" id="1448318.A0A319F6V0"/>
<name>A0A319F6V0_ASPSB</name>
<dbReference type="Proteomes" id="UP000248423">
    <property type="component" value="Unassembled WGS sequence"/>
</dbReference>
<dbReference type="OrthoDB" id="4471151at2759"/>
<dbReference type="AlphaFoldDB" id="A0A319F6V0"/>
<evidence type="ECO:0000313" key="2">
    <source>
        <dbReference type="Proteomes" id="UP000248423"/>
    </source>
</evidence>
<organism evidence="1 2">
    <name type="scientific">Aspergillus sclerotiicarbonarius (strain CBS 121057 / IBT 28362)</name>
    <dbReference type="NCBI Taxonomy" id="1448318"/>
    <lineage>
        <taxon>Eukaryota</taxon>
        <taxon>Fungi</taxon>
        <taxon>Dikarya</taxon>
        <taxon>Ascomycota</taxon>
        <taxon>Pezizomycotina</taxon>
        <taxon>Eurotiomycetes</taxon>
        <taxon>Eurotiomycetidae</taxon>
        <taxon>Eurotiales</taxon>
        <taxon>Aspergillaceae</taxon>
        <taxon>Aspergillus</taxon>
        <taxon>Aspergillus subgen. Circumdati</taxon>
    </lineage>
</organism>
<protein>
    <submittedName>
        <fullName evidence="1">Uncharacterized protein</fullName>
    </submittedName>
</protein>
<keyword evidence="2" id="KW-1185">Reference proteome</keyword>
<evidence type="ECO:0000313" key="1">
    <source>
        <dbReference type="EMBL" id="PYI11729.1"/>
    </source>
</evidence>
<sequence>MDIVNFRRHRKARGQLRVCSISSVFTNTTQFIIFANAERGVDDLVVMFCRNRFYDRCPWSEYNLIGLEAMAAVVKAG</sequence>
<accession>A0A319F6V0</accession>
<gene>
    <name evidence="1" type="ORF">BO78DRAFT_303046</name>
</gene>
<dbReference type="EMBL" id="KZ826317">
    <property type="protein sequence ID" value="PYI11729.1"/>
    <property type="molecule type" value="Genomic_DNA"/>
</dbReference>